<reference evidence="1 2" key="1">
    <citation type="journal article" date="2013" name="Mar. Genomics">
        <title>Expression of sulfatases in Rhodopirellula baltica and the diversity of sulfatases in the genus Rhodopirellula.</title>
        <authorList>
            <person name="Wegner C.E."/>
            <person name="Richter-Heitmann T."/>
            <person name="Klindworth A."/>
            <person name="Klockow C."/>
            <person name="Richter M."/>
            <person name="Achstetter T."/>
            <person name="Glockner F.O."/>
            <person name="Harder J."/>
        </authorList>
    </citation>
    <scope>NUCLEOTIDE SEQUENCE [LARGE SCALE GENOMIC DNA]</scope>
    <source>
        <strain evidence="1 2">WH47</strain>
    </source>
</reference>
<name>F2AND7_RHOBT</name>
<evidence type="ECO:0000313" key="2">
    <source>
        <dbReference type="Proteomes" id="UP000006222"/>
    </source>
</evidence>
<dbReference type="AlphaFoldDB" id="F2AND7"/>
<evidence type="ECO:0000313" key="1">
    <source>
        <dbReference type="EMBL" id="EGF28781.1"/>
    </source>
</evidence>
<dbReference type="Proteomes" id="UP000006222">
    <property type="component" value="Unassembled WGS sequence"/>
</dbReference>
<accession>F2AND7</accession>
<organism evidence="1 2">
    <name type="scientific">Rhodopirellula baltica WH47</name>
    <dbReference type="NCBI Taxonomy" id="991778"/>
    <lineage>
        <taxon>Bacteria</taxon>
        <taxon>Pseudomonadati</taxon>
        <taxon>Planctomycetota</taxon>
        <taxon>Planctomycetia</taxon>
        <taxon>Pirellulales</taxon>
        <taxon>Pirellulaceae</taxon>
        <taxon>Rhodopirellula</taxon>
    </lineage>
</organism>
<comment type="caution">
    <text evidence="1">The sequence shown here is derived from an EMBL/GenBank/DDBJ whole genome shotgun (WGS) entry which is preliminary data.</text>
</comment>
<gene>
    <name evidence="1" type="ORF">RBWH47_05185</name>
</gene>
<proteinExistence type="predicted"/>
<dbReference type="PATRIC" id="fig|991778.3.peg.1264"/>
<sequence length="51" mass="5697">MKAGKVGTFGEVPPWHFSKPPHAIQASRMVIWTPFDPGPIFLPIQDIVLQI</sequence>
<protein>
    <submittedName>
        <fullName evidence="1">Uncharacterized protein</fullName>
    </submittedName>
</protein>
<dbReference type="EMBL" id="AFAR01000069">
    <property type="protein sequence ID" value="EGF28781.1"/>
    <property type="molecule type" value="Genomic_DNA"/>
</dbReference>